<comment type="caution">
    <text evidence="1">The sequence shown here is derived from an EMBL/GenBank/DDBJ whole genome shotgun (WGS) entry which is preliminary data.</text>
</comment>
<organism evidence="1 2">
    <name type="scientific">Pleurodeles waltl</name>
    <name type="common">Iberian ribbed newt</name>
    <dbReference type="NCBI Taxonomy" id="8319"/>
    <lineage>
        <taxon>Eukaryota</taxon>
        <taxon>Metazoa</taxon>
        <taxon>Chordata</taxon>
        <taxon>Craniata</taxon>
        <taxon>Vertebrata</taxon>
        <taxon>Euteleostomi</taxon>
        <taxon>Amphibia</taxon>
        <taxon>Batrachia</taxon>
        <taxon>Caudata</taxon>
        <taxon>Salamandroidea</taxon>
        <taxon>Salamandridae</taxon>
        <taxon>Pleurodelinae</taxon>
        <taxon>Pleurodeles</taxon>
    </lineage>
</organism>
<reference evidence="1" key="1">
    <citation type="journal article" date="2022" name="bioRxiv">
        <title>Sequencing and chromosome-scale assembly of the giantPleurodeles waltlgenome.</title>
        <authorList>
            <person name="Brown T."/>
            <person name="Elewa A."/>
            <person name="Iarovenko S."/>
            <person name="Subramanian E."/>
            <person name="Araus A.J."/>
            <person name="Petzold A."/>
            <person name="Susuki M."/>
            <person name="Suzuki K.-i.T."/>
            <person name="Hayashi T."/>
            <person name="Toyoda A."/>
            <person name="Oliveira C."/>
            <person name="Osipova E."/>
            <person name="Leigh N.D."/>
            <person name="Simon A."/>
            <person name="Yun M.H."/>
        </authorList>
    </citation>
    <scope>NUCLEOTIDE SEQUENCE</scope>
    <source>
        <strain evidence="1">20211129_DDA</strain>
        <tissue evidence="1">Liver</tissue>
    </source>
</reference>
<protein>
    <recommendedName>
        <fullName evidence="3">Secreted protein</fullName>
    </recommendedName>
</protein>
<dbReference type="AlphaFoldDB" id="A0AAV7KT95"/>
<dbReference type="Proteomes" id="UP001066276">
    <property type="component" value="Chromosome 12"/>
</dbReference>
<dbReference type="EMBL" id="JANPWB010000016">
    <property type="protein sequence ID" value="KAJ1081774.1"/>
    <property type="molecule type" value="Genomic_DNA"/>
</dbReference>
<proteinExistence type="predicted"/>
<sequence>MKRAWSGLFWSVPRLEQRCAGSHTRSFRAAPDHAVLKQPLCQFALFKGARTSCYRVRDGATRPRHNRVHSQMESSVTNGGKI</sequence>
<name>A0AAV7KT95_PLEWA</name>
<accession>A0AAV7KT95</accession>
<gene>
    <name evidence="1" type="ORF">NDU88_001949</name>
</gene>
<evidence type="ECO:0008006" key="3">
    <source>
        <dbReference type="Google" id="ProtNLM"/>
    </source>
</evidence>
<evidence type="ECO:0000313" key="2">
    <source>
        <dbReference type="Proteomes" id="UP001066276"/>
    </source>
</evidence>
<evidence type="ECO:0000313" key="1">
    <source>
        <dbReference type="EMBL" id="KAJ1081774.1"/>
    </source>
</evidence>
<keyword evidence="2" id="KW-1185">Reference proteome</keyword>